<dbReference type="GO" id="GO:0006801">
    <property type="term" value="P:superoxide metabolic process"/>
    <property type="evidence" value="ECO:0007669"/>
    <property type="project" value="InterPro"/>
</dbReference>
<accession>A0A3P7IYI2</accession>
<dbReference type="SUPFAM" id="SSF49329">
    <property type="entry name" value="Cu,Zn superoxide dismutase-like"/>
    <property type="match status" value="1"/>
</dbReference>
<name>A0A3P7IYI2_STRVU</name>
<evidence type="ECO:0000313" key="2">
    <source>
        <dbReference type="Proteomes" id="UP000270094"/>
    </source>
</evidence>
<evidence type="ECO:0008006" key="3">
    <source>
        <dbReference type="Google" id="ProtNLM"/>
    </source>
</evidence>
<reference evidence="1 2" key="1">
    <citation type="submission" date="2018-11" db="EMBL/GenBank/DDBJ databases">
        <authorList>
            <consortium name="Pathogen Informatics"/>
        </authorList>
    </citation>
    <scope>NUCLEOTIDE SEQUENCE [LARGE SCALE GENOMIC DNA]</scope>
</reference>
<keyword evidence="2" id="KW-1185">Reference proteome</keyword>
<dbReference type="GO" id="GO:0046872">
    <property type="term" value="F:metal ion binding"/>
    <property type="evidence" value="ECO:0007669"/>
    <property type="project" value="InterPro"/>
</dbReference>
<evidence type="ECO:0000313" key="1">
    <source>
        <dbReference type="EMBL" id="VDM75556.1"/>
    </source>
</evidence>
<proteinExistence type="predicted"/>
<organism evidence="1 2">
    <name type="scientific">Strongylus vulgaris</name>
    <name type="common">Blood worm</name>
    <dbReference type="NCBI Taxonomy" id="40348"/>
    <lineage>
        <taxon>Eukaryota</taxon>
        <taxon>Metazoa</taxon>
        <taxon>Ecdysozoa</taxon>
        <taxon>Nematoda</taxon>
        <taxon>Chromadorea</taxon>
        <taxon>Rhabditida</taxon>
        <taxon>Rhabditina</taxon>
        <taxon>Rhabditomorpha</taxon>
        <taxon>Strongyloidea</taxon>
        <taxon>Strongylidae</taxon>
        <taxon>Strongylus</taxon>
    </lineage>
</organism>
<gene>
    <name evidence="1" type="ORF">SVUK_LOCUS10554</name>
</gene>
<sequence length="198" mass="21460">MVGVRQKCRQNVQELRSMWVAGRARRIPIVQRNRALIVSLGVNPQRCTCADPHAVFSTCGSLCPEYCGQPGLATANLVPAAKPVSGRFSFTQISTNNLRISEHAVLIHQFGDLSDGCSRLGPPFLFKGGRGTPSLGDVVSDDSSTASFTRVVDWPIVDVIGRSIAIYRFSTTDYSLQTKDELPLACGTIGLTAFSRRS</sequence>
<dbReference type="Gene3D" id="2.60.40.200">
    <property type="entry name" value="Superoxide dismutase, copper/zinc binding domain"/>
    <property type="match status" value="1"/>
</dbReference>
<dbReference type="OrthoDB" id="6236007at2759"/>
<dbReference type="EMBL" id="UYYB01095500">
    <property type="protein sequence ID" value="VDM75556.1"/>
    <property type="molecule type" value="Genomic_DNA"/>
</dbReference>
<dbReference type="InterPro" id="IPR036423">
    <property type="entry name" value="SOD-like_Cu/Zn_dom_sf"/>
</dbReference>
<dbReference type="AlphaFoldDB" id="A0A3P7IYI2"/>
<protein>
    <recommendedName>
        <fullName evidence="3">Superoxide dismutase copper/zinc binding domain-containing protein</fullName>
    </recommendedName>
</protein>
<dbReference type="Proteomes" id="UP000270094">
    <property type="component" value="Unassembled WGS sequence"/>
</dbReference>